<organism evidence="3 4">
    <name type="scientific">Candidatus Propionivibrio dominans</name>
    <dbReference type="NCBI Taxonomy" id="2954373"/>
    <lineage>
        <taxon>Bacteria</taxon>
        <taxon>Pseudomonadati</taxon>
        <taxon>Pseudomonadota</taxon>
        <taxon>Betaproteobacteria</taxon>
        <taxon>Rhodocyclales</taxon>
        <taxon>Rhodocyclaceae</taxon>
        <taxon>Propionivibrio</taxon>
    </lineage>
</organism>
<comment type="caution">
    <text evidence="3">The sequence shown here is derived from an EMBL/GenBank/DDBJ whole genome shotgun (WGS) entry which is preliminary data.</text>
</comment>
<proteinExistence type="predicted"/>
<evidence type="ECO:0000256" key="2">
    <source>
        <dbReference type="SAM" id="Phobius"/>
    </source>
</evidence>
<name>A0A9D7F490_9RHOO</name>
<protein>
    <recommendedName>
        <fullName evidence="5">Tfp pilus assembly protein FimV</fullName>
    </recommendedName>
</protein>
<evidence type="ECO:0000313" key="4">
    <source>
        <dbReference type="Proteomes" id="UP000886602"/>
    </source>
</evidence>
<evidence type="ECO:0008006" key="5">
    <source>
        <dbReference type="Google" id="ProtNLM"/>
    </source>
</evidence>
<feature type="transmembrane region" description="Helical" evidence="2">
    <location>
        <begin position="295"/>
        <end position="313"/>
    </location>
</feature>
<dbReference type="AlphaFoldDB" id="A0A9D7F490"/>
<dbReference type="Proteomes" id="UP000886602">
    <property type="component" value="Unassembled WGS sequence"/>
</dbReference>
<keyword evidence="2" id="KW-1133">Transmembrane helix</keyword>
<feature type="region of interest" description="Disordered" evidence="1">
    <location>
        <begin position="58"/>
        <end position="81"/>
    </location>
</feature>
<sequence length="479" mass="52096">MVDPVIQLAIYSSCEASLTRHYTALLSPPAERNTDLPVTEHLSGDTAQQVARTRPELNVRETKQVKRNTPGRSAQAGETSGDMARRLYPRNRVAQQRFIRQMVALNPQWLSSESGDETLPEGVELRYPTPSVPQDTPARQATQAKKPAKSKPETPAGVRDRLVLMPFDPLPEPSAALATPGEINKLSSDIELQINTMRAELNRLRAEYSAPSPAIQMVLLEMESRLLAVELNAARITLNNLQAERPAIAAAPAPEVPVNAANSEKLAVQPPQPAPPAPLVVASVPWTAKLLTANMGLLVVLGLLAVGLSAILYRRTGRGRKALLSTTSTQFSPAPDTVQPINPIPAKVTEPAAPPAPAEVLVEAEVLAEVESPMAVSVVENPMEIEHTIELADIFLTYKRTQDALDVLLTCIQENPKESLRPSLRLLEIYKQANMRQEFEHLAEQLVQSVKVKRVQWDDTPSPATAKPGKSSGPGHLHA</sequence>
<accession>A0A9D7F490</accession>
<feature type="compositionally biased region" description="Polar residues" evidence="1">
    <location>
        <begin position="132"/>
        <end position="143"/>
    </location>
</feature>
<gene>
    <name evidence="3" type="ORF">IPJ48_01130</name>
</gene>
<evidence type="ECO:0000256" key="1">
    <source>
        <dbReference type="SAM" id="MobiDB-lite"/>
    </source>
</evidence>
<keyword evidence="2" id="KW-0472">Membrane</keyword>
<feature type="region of interest" description="Disordered" evidence="1">
    <location>
        <begin position="128"/>
        <end position="157"/>
    </location>
</feature>
<keyword evidence="2" id="KW-0812">Transmembrane</keyword>
<feature type="region of interest" description="Disordered" evidence="1">
    <location>
        <begin position="458"/>
        <end position="479"/>
    </location>
</feature>
<dbReference type="EMBL" id="JADJNC010000003">
    <property type="protein sequence ID" value="MBK7421794.1"/>
    <property type="molecule type" value="Genomic_DNA"/>
</dbReference>
<reference evidence="3" key="1">
    <citation type="submission" date="2020-10" db="EMBL/GenBank/DDBJ databases">
        <title>Connecting structure to function with the recovery of over 1000 high-quality activated sludge metagenome-assembled genomes encoding full-length rRNA genes using long-read sequencing.</title>
        <authorList>
            <person name="Singleton C.M."/>
            <person name="Petriglieri F."/>
            <person name="Kristensen J.M."/>
            <person name="Kirkegaard R.H."/>
            <person name="Michaelsen T.Y."/>
            <person name="Andersen M.H."/>
            <person name="Karst S.M."/>
            <person name="Dueholm M.S."/>
            <person name="Nielsen P.H."/>
            <person name="Albertsen M."/>
        </authorList>
    </citation>
    <scope>NUCLEOTIDE SEQUENCE</scope>
    <source>
        <strain evidence="3">EsbW_18-Q3-R4-48_MAXAC.044</strain>
    </source>
</reference>
<evidence type="ECO:0000313" key="3">
    <source>
        <dbReference type="EMBL" id="MBK7421794.1"/>
    </source>
</evidence>